<reference evidence="2" key="1">
    <citation type="submission" date="2024-03" db="EMBL/GenBank/DDBJ databases">
        <title>Deinococcus weizhi sp. nov., isolated from human skin.</title>
        <authorList>
            <person name="Wei Z."/>
            <person name="Tian F."/>
            <person name="Yang C."/>
            <person name="Xin L.T."/>
            <person name="Wen Z.J."/>
            <person name="Lan K.C."/>
            <person name="Yu L."/>
            <person name="Zhe W."/>
            <person name="Dan F.D."/>
            <person name="Jun W."/>
            <person name="Rui Z."/>
            <person name="Yong X.J."/>
            <person name="Ting Y."/>
            <person name="Wei X."/>
            <person name="Xu Z.G."/>
            <person name="Xin Z."/>
            <person name="Dong F.G."/>
            <person name="Ni X.M."/>
            <person name="Zheng M.G."/>
            <person name="Chun Y."/>
            <person name="Qian W.X."/>
        </authorList>
    </citation>
    <scope>NUCLEOTIDE SEQUENCE</scope>
    <source>
        <strain evidence="2">VB142</strain>
    </source>
</reference>
<dbReference type="InterPro" id="IPR025285">
    <property type="entry name" value="DUF4145"/>
</dbReference>
<name>A0AAU6Q035_9DEIO</name>
<dbReference type="EMBL" id="CP149782">
    <property type="protein sequence ID" value="WYF43711.1"/>
    <property type="molecule type" value="Genomic_DNA"/>
</dbReference>
<evidence type="ECO:0000313" key="2">
    <source>
        <dbReference type="EMBL" id="WYF43711.1"/>
    </source>
</evidence>
<protein>
    <submittedName>
        <fullName evidence="2">DUF4145 domain-containing protein</fullName>
    </submittedName>
</protein>
<sequence length="198" mass="21670">MATMYCPYCHTKTSITGTYQTVKSGTTEKTVSVAWHLGGGTGYWWIGLCNECHKPVLVFRQGEIIYPYPFPSPTSSEIPEEIRANLMEAKSCMSVNAYRATVVMCRRALQMACINKGANVSDNLVAQINHLKTAAVITADLHEWATVVRWVGNDGAHPGGAGVDKEDAENMLELTEQFLHVLYVAPAKAAAHRAKLGK</sequence>
<gene>
    <name evidence="2" type="ORF">WDJ50_09815</name>
</gene>
<evidence type="ECO:0000259" key="1">
    <source>
        <dbReference type="Pfam" id="PF13643"/>
    </source>
</evidence>
<accession>A0AAU6Q035</accession>
<feature type="domain" description="DUF4145" evidence="1">
    <location>
        <begin position="88"/>
        <end position="176"/>
    </location>
</feature>
<proteinExistence type="predicted"/>
<dbReference type="Pfam" id="PF13643">
    <property type="entry name" value="DUF4145"/>
    <property type="match status" value="1"/>
</dbReference>
<organism evidence="2">
    <name type="scientific">Deinococcus sp. VB142</name>
    <dbReference type="NCBI Taxonomy" id="3112952"/>
    <lineage>
        <taxon>Bacteria</taxon>
        <taxon>Thermotogati</taxon>
        <taxon>Deinococcota</taxon>
        <taxon>Deinococci</taxon>
        <taxon>Deinococcales</taxon>
        <taxon>Deinococcaceae</taxon>
        <taxon>Deinococcus</taxon>
    </lineage>
</organism>
<dbReference type="AlphaFoldDB" id="A0AAU6Q035"/>
<dbReference type="RefSeq" id="WP_339094621.1">
    <property type="nucleotide sequence ID" value="NZ_CP149782.1"/>
</dbReference>